<keyword evidence="3" id="KW-1185">Reference proteome</keyword>
<dbReference type="Pfam" id="PF21986">
    <property type="entry name" value="AH_C"/>
    <property type="match status" value="1"/>
</dbReference>
<sequence length="335" mass="36292">MTSEMLPEDAKQSCTISQWLVLQELISEPSNILSIIERVNSHPSGTWGLIATPELAHKQQKSILTLRSRVSLSHAVAEIHFTFPCQSPSGIESTCSDLGVMVRLKSPESVTAEFASSDGLNIYLVSTTLPSATGVNSCQFNTALSIPARWPGCTLASETTPSGTVWAEQRMLNPDPRCWSDAPVGGEVTLEKYQEEAHSRPATDEGMSLAVVGAHLSGFPLNKDLIARGATLELITTTTPCYRLYALQTTGLVRKPGLQRVAEGGESIDVEVWNMPVIQMGAFLGTVAPPLGIGSVELVNKRWVNGFICEAIGLENAVDITRFRGWRSYVQSFDS</sequence>
<dbReference type="InterPro" id="IPR053844">
    <property type="entry name" value="AH_C"/>
</dbReference>
<name>S8ATL6_PENO1</name>
<feature type="domain" description="Allophanate hydrolase C-terminal" evidence="1">
    <location>
        <begin position="208"/>
        <end position="331"/>
    </location>
</feature>
<dbReference type="HOGENOM" id="CLU_829242_0_0_1"/>
<organism evidence="2 3">
    <name type="scientific">Penicillium oxalicum (strain 114-2 / CGMCC 5302)</name>
    <name type="common">Penicillium decumbens</name>
    <dbReference type="NCBI Taxonomy" id="933388"/>
    <lineage>
        <taxon>Eukaryota</taxon>
        <taxon>Fungi</taxon>
        <taxon>Dikarya</taxon>
        <taxon>Ascomycota</taxon>
        <taxon>Pezizomycotina</taxon>
        <taxon>Eurotiomycetes</taxon>
        <taxon>Eurotiomycetidae</taxon>
        <taxon>Eurotiales</taxon>
        <taxon>Aspergillaceae</taxon>
        <taxon>Penicillium</taxon>
    </lineage>
</organism>
<dbReference type="Proteomes" id="UP000019376">
    <property type="component" value="Unassembled WGS sequence"/>
</dbReference>
<dbReference type="Gene3D" id="3.10.490.10">
    <property type="entry name" value="Gamma-glutamyl cyclotransferase-like"/>
    <property type="match status" value="1"/>
</dbReference>
<reference evidence="2 3" key="1">
    <citation type="journal article" date="2013" name="PLoS ONE">
        <title>Genomic and secretomic analyses reveal unique features of the lignocellulolytic enzyme system of Penicillium decumbens.</title>
        <authorList>
            <person name="Liu G."/>
            <person name="Zhang L."/>
            <person name="Wei X."/>
            <person name="Zou G."/>
            <person name="Qin Y."/>
            <person name="Ma L."/>
            <person name="Li J."/>
            <person name="Zheng H."/>
            <person name="Wang S."/>
            <person name="Wang C."/>
            <person name="Xun L."/>
            <person name="Zhao G.-P."/>
            <person name="Zhou Z."/>
            <person name="Qu Y."/>
        </authorList>
    </citation>
    <scope>NUCLEOTIDE SEQUENCE [LARGE SCALE GENOMIC DNA]</scope>
    <source>
        <strain evidence="3">114-2 / CGMCC 5302</strain>
    </source>
</reference>
<evidence type="ECO:0000313" key="3">
    <source>
        <dbReference type="Proteomes" id="UP000019376"/>
    </source>
</evidence>
<dbReference type="eggNOG" id="KOG1211">
    <property type="taxonomic scope" value="Eukaryota"/>
</dbReference>
<accession>S8ATL6</accession>
<protein>
    <recommendedName>
        <fullName evidence="1">Allophanate hydrolase C-terminal domain-containing protein</fullName>
    </recommendedName>
</protein>
<evidence type="ECO:0000313" key="2">
    <source>
        <dbReference type="EMBL" id="EPS29463.1"/>
    </source>
</evidence>
<dbReference type="STRING" id="933388.S8ATL6"/>
<gene>
    <name evidence="2" type="ORF">PDE_04413</name>
</gene>
<evidence type="ECO:0000259" key="1">
    <source>
        <dbReference type="Pfam" id="PF21986"/>
    </source>
</evidence>
<dbReference type="PhylomeDB" id="S8ATL6"/>
<proteinExistence type="predicted"/>
<dbReference type="AlphaFoldDB" id="S8ATL6"/>
<dbReference type="EMBL" id="KB644411">
    <property type="protein sequence ID" value="EPS29463.1"/>
    <property type="molecule type" value="Genomic_DNA"/>
</dbReference>
<dbReference type="OrthoDB" id="4359364at2759"/>